<dbReference type="OrthoDB" id="9802385at2"/>
<evidence type="ECO:0000313" key="2">
    <source>
        <dbReference type="Proteomes" id="UP000236743"/>
    </source>
</evidence>
<protein>
    <submittedName>
        <fullName evidence="1">HD domain-containing protein</fullName>
    </submittedName>
</protein>
<gene>
    <name evidence="1" type="ORF">SAMN04488115_103224</name>
</gene>
<organism evidence="1 2">
    <name type="scientific">Bosea lathyri</name>
    <dbReference type="NCBI Taxonomy" id="1036778"/>
    <lineage>
        <taxon>Bacteria</taxon>
        <taxon>Pseudomonadati</taxon>
        <taxon>Pseudomonadota</taxon>
        <taxon>Alphaproteobacteria</taxon>
        <taxon>Hyphomicrobiales</taxon>
        <taxon>Boseaceae</taxon>
        <taxon>Bosea</taxon>
    </lineage>
</organism>
<evidence type="ECO:0000313" key="1">
    <source>
        <dbReference type="EMBL" id="SEG10463.1"/>
    </source>
</evidence>
<keyword evidence="2" id="KW-1185">Reference proteome</keyword>
<accession>A0A1H5XFP9</accession>
<dbReference type="Gene3D" id="1.10.3210.10">
    <property type="entry name" value="Hypothetical protein af1432"/>
    <property type="match status" value="1"/>
</dbReference>
<proteinExistence type="predicted"/>
<sequence length="144" mass="15918">MPTLERAIEIAASAHLGQLDKAGEPYIAHPLRVMLPFIRGGDETRAIIAVLHDVLEDSSWTAADLHREGFRTEIVEAVTALTRPPGEAYSAFVRRAVSNELARPVKAADLRDNLQVAHSAKLPEEERERLLEKYTAALRVADQS</sequence>
<dbReference type="AlphaFoldDB" id="A0A1H5XFP9"/>
<dbReference type="Pfam" id="PF13328">
    <property type="entry name" value="HD_4"/>
    <property type="match status" value="1"/>
</dbReference>
<name>A0A1H5XFP9_9HYPH</name>
<dbReference type="RefSeq" id="WP_103872080.1">
    <property type="nucleotide sequence ID" value="NZ_FNUY01000003.1"/>
</dbReference>
<reference evidence="1 2" key="1">
    <citation type="submission" date="2016-10" db="EMBL/GenBank/DDBJ databases">
        <authorList>
            <person name="de Groot N.N."/>
        </authorList>
    </citation>
    <scope>NUCLEOTIDE SEQUENCE [LARGE SCALE GENOMIC DNA]</scope>
    <source>
        <strain evidence="1 2">DSM 26656</strain>
    </source>
</reference>
<dbReference type="Proteomes" id="UP000236743">
    <property type="component" value="Unassembled WGS sequence"/>
</dbReference>
<dbReference type="EMBL" id="FNUY01000003">
    <property type="protein sequence ID" value="SEG10463.1"/>
    <property type="molecule type" value="Genomic_DNA"/>
</dbReference>
<dbReference type="SUPFAM" id="SSF109604">
    <property type="entry name" value="HD-domain/PDEase-like"/>
    <property type="match status" value="1"/>
</dbReference>